<dbReference type="Gene3D" id="3.40.630.30">
    <property type="match status" value="1"/>
</dbReference>
<protein>
    <submittedName>
        <fullName evidence="3">GNAT family N-acetyltransferase</fullName>
    </submittedName>
</protein>
<accession>A0A931GA44</accession>
<dbReference type="InterPro" id="IPR000182">
    <property type="entry name" value="GNAT_dom"/>
</dbReference>
<dbReference type="SUPFAM" id="SSF55729">
    <property type="entry name" value="Acyl-CoA N-acyltransferases (Nat)"/>
    <property type="match status" value="1"/>
</dbReference>
<feature type="compositionally biased region" description="Polar residues" evidence="1">
    <location>
        <begin position="13"/>
        <end position="30"/>
    </location>
</feature>
<dbReference type="GO" id="GO:0016747">
    <property type="term" value="F:acyltransferase activity, transferring groups other than amino-acyl groups"/>
    <property type="evidence" value="ECO:0007669"/>
    <property type="project" value="InterPro"/>
</dbReference>
<dbReference type="Proteomes" id="UP000655366">
    <property type="component" value="Unassembled WGS sequence"/>
</dbReference>
<keyword evidence="4" id="KW-1185">Reference proteome</keyword>
<comment type="caution">
    <text evidence="3">The sequence shown here is derived from an EMBL/GenBank/DDBJ whole genome shotgun (WGS) entry which is preliminary data.</text>
</comment>
<dbReference type="PANTHER" id="PTHR43792">
    <property type="entry name" value="GNAT FAMILY, PUTATIVE (AFU_ORTHOLOGUE AFUA_3G00765)-RELATED-RELATED"/>
    <property type="match status" value="1"/>
</dbReference>
<feature type="region of interest" description="Disordered" evidence="1">
    <location>
        <begin position="1"/>
        <end position="30"/>
    </location>
</feature>
<name>A0A931GA44_9MICC</name>
<dbReference type="Pfam" id="PF13302">
    <property type="entry name" value="Acetyltransf_3"/>
    <property type="match status" value="1"/>
</dbReference>
<evidence type="ECO:0000313" key="3">
    <source>
        <dbReference type="EMBL" id="MBG0739347.1"/>
    </source>
</evidence>
<dbReference type="EMBL" id="JADNYM010000008">
    <property type="protein sequence ID" value="MBG0739347.1"/>
    <property type="molecule type" value="Genomic_DNA"/>
</dbReference>
<proteinExistence type="predicted"/>
<evidence type="ECO:0000313" key="4">
    <source>
        <dbReference type="Proteomes" id="UP000655366"/>
    </source>
</evidence>
<evidence type="ECO:0000259" key="2">
    <source>
        <dbReference type="Pfam" id="PF13302"/>
    </source>
</evidence>
<feature type="domain" description="N-acetyltransferase" evidence="2">
    <location>
        <begin position="65"/>
        <end position="170"/>
    </location>
</feature>
<gene>
    <name evidence="3" type="ORF">IV500_08080</name>
</gene>
<dbReference type="AlphaFoldDB" id="A0A931GA44"/>
<dbReference type="InterPro" id="IPR051531">
    <property type="entry name" value="N-acetyltransferase"/>
</dbReference>
<sequence>MYVKGHGSIGVPPQNTLPETKQPGNAYSLNRNERVRSKFGLRDVRKLVSAPPTDASASIPSDDFSRQAAQWIAWNEANYAEHGYGLWIVETLDGQFPEDCGLTWQDVNGRMELEVGYHLLVGEQSQGYATEAAAACKDFARDELNVPLLVAIIHPDNGASRRVAEKIGMRHIKDDHGGAITIRAVLGARLDLP</sequence>
<dbReference type="InterPro" id="IPR016181">
    <property type="entry name" value="Acyl_CoA_acyltransferase"/>
</dbReference>
<organism evidence="3 4">
    <name type="scientific">Arthrobacter terrae</name>
    <dbReference type="NCBI Taxonomy" id="2935737"/>
    <lineage>
        <taxon>Bacteria</taxon>
        <taxon>Bacillati</taxon>
        <taxon>Actinomycetota</taxon>
        <taxon>Actinomycetes</taxon>
        <taxon>Micrococcales</taxon>
        <taxon>Micrococcaceae</taxon>
        <taxon>Arthrobacter</taxon>
    </lineage>
</organism>
<dbReference type="PANTHER" id="PTHR43792:SF1">
    <property type="entry name" value="N-ACETYLTRANSFERASE DOMAIN-CONTAINING PROTEIN"/>
    <property type="match status" value="1"/>
</dbReference>
<evidence type="ECO:0000256" key="1">
    <source>
        <dbReference type="SAM" id="MobiDB-lite"/>
    </source>
</evidence>
<reference evidence="3 4" key="1">
    <citation type="submission" date="2020-11" db="EMBL/GenBank/DDBJ databases">
        <title>Arthrobacter antarcticus sp. nov., isolated from Antarctic Soil.</title>
        <authorList>
            <person name="Li J."/>
        </authorList>
    </citation>
    <scope>NUCLEOTIDE SEQUENCE [LARGE SCALE GENOMIC DNA]</scope>
    <source>
        <strain evidence="3 4">Z1-20</strain>
    </source>
</reference>